<dbReference type="RefSeq" id="WP_058522309.1">
    <property type="nucleotide sequence ID" value="NZ_CAAAHV010000034.1"/>
</dbReference>
<dbReference type="PANTHER" id="PTHR35894">
    <property type="entry name" value="GENERAL SECRETION PATHWAY PROTEIN A-RELATED"/>
    <property type="match status" value="1"/>
</dbReference>
<dbReference type="InterPro" id="IPR052026">
    <property type="entry name" value="ExeA_AAA_ATPase_DNA-bind"/>
</dbReference>
<evidence type="ECO:0000313" key="5">
    <source>
        <dbReference type="Proteomes" id="UP000255066"/>
    </source>
</evidence>
<dbReference type="Gene3D" id="3.40.50.300">
    <property type="entry name" value="P-loop containing nucleotide triphosphate hydrolases"/>
    <property type="match status" value="1"/>
</dbReference>
<dbReference type="InterPro" id="IPR007730">
    <property type="entry name" value="SPOR-like_dom"/>
</dbReference>
<dbReference type="GO" id="GO:0016887">
    <property type="term" value="F:ATP hydrolysis activity"/>
    <property type="evidence" value="ECO:0007669"/>
    <property type="project" value="InterPro"/>
</dbReference>
<reference evidence="2 4" key="1">
    <citation type="submission" date="2015-11" db="EMBL/GenBank/DDBJ databases">
        <title>Genomic analysis of 38 Legionella species identifies large and diverse effector repertoires.</title>
        <authorList>
            <person name="Burstein D."/>
            <person name="Amaro F."/>
            <person name="Zusman T."/>
            <person name="Lifshitz Z."/>
            <person name="Cohen O."/>
            <person name="Gilbert J.A."/>
            <person name="Pupko T."/>
            <person name="Shuman H.A."/>
            <person name="Segal G."/>
        </authorList>
    </citation>
    <scope>NUCLEOTIDE SEQUENCE [LARGE SCALE GENOMIC DNA]</scope>
    <source>
        <strain evidence="2 4">CDC#1407-AL-14</strain>
    </source>
</reference>
<evidence type="ECO:0000313" key="3">
    <source>
        <dbReference type="EMBL" id="STX32251.1"/>
    </source>
</evidence>
<name>A0A378ICF1_9GAMM</name>
<organism evidence="3 5">
    <name type="scientific">Legionella birminghamensis</name>
    <dbReference type="NCBI Taxonomy" id="28083"/>
    <lineage>
        <taxon>Bacteria</taxon>
        <taxon>Pseudomonadati</taxon>
        <taxon>Pseudomonadota</taxon>
        <taxon>Gammaproteobacteria</taxon>
        <taxon>Legionellales</taxon>
        <taxon>Legionellaceae</taxon>
        <taxon>Legionella</taxon>
    </lineage>
</organism>
<dbReference type="OrthoDB" id="5648409at2"/>
<gene>
    <name evidence="3" type="primary">damX</name>
    <name evidence="2" type="ORF">Lbir_0194</name>
    <name evidence="3" type="ORF">NCTC12437_02032</name>
</gene>
<dbReference type="Gene3D" id="3.30.70.1070">
    <property type="entry name" value="Sporulation related repeat"/>
    <property type="match status" value="1"/>
</dbReference>
<dbReference type="EMBL" id="LNXT01000001">
    <property type="protein sequence ID" value="KTC76125.1"/>
    <property type="molecule type" value="Genomic_DNA"/>
</dbReference>
<accession>A0A378ICF1</accession>
<dbReference type="PANTHER" id="PTHR35894:SF7">
    <property type="entry name" value="GENERAL SECRETION PATHWAY PROTEIN A-RELATED"/>
    <property type="match status" value="1"/>
</dbReference>
<protein>
    <submittedName>
        <fullName evidence="3">DamX-like protein</fullName>
    </submittedName>
    <submittedName>
        <fullName evidence="2">DamX-related protein</fullName>
    </submittedName>
</protein>
<dbReference type="InterPro" id="IPR036680">
    <property type="entry name" value="SPOR-like_sf"/>
</dbReference>
<dbReference type="GO" id="GO:0042834">
    <property type="term" value="F:peptidoglycan binding"/>
    <property type="evidence" value="ECO:0007669"/>
    <property type="project" value="InterPro"/>
</dbReference>
<evidence type="ECO:0000313" key="2">
    <source>
        <dbReference type="EMBL" id="KTC76125.1"/>
    </source>
</evidence>
<dbReference type="EMBL" id="UGNW01000001">
    <property type="protein sequence ID" value="STX32251.1"/>
    <property type="molecule type" value="Genomic_DNA"/>
</dbReference>
<dbReference type="Pfam" id="PF13401">
    <property type="entry name" value="AAA_22"/>
    <property type="match status" value="1"/>
</dbReference>
<keyword evidence="4" id="KW-1185">Reference proteome</keyword>
<dbReference type="AlphaFoldDB" id="A0A378ICF1"/>
<dbReference type="SUPFAM" id="SSF52540">
    <property type="entry name" value="P-loop containing nucleoside triphosphate hydrolases"/>
    <property type="match status" value="1"/>
</dbReference>
<dbReference type="InterPro" id="IPR049945">
    <property type="entry name" value="AAA_22"/>
</dbReference>
<evidence type="ECO:0000313" key="4">
    <source>
        <dbReference type="Proteomes" id="UP000054735"/>
    </source>
</evidence>
<feature type="domain" description="SPOR" evidence="1">
    <location>
        <begin position="425"/>
        <end position="503"/>
    </location>
</feature>
<dbReference type="PROSITE" id="PS51724">
    <property type="entry name" value="SPOR"/>
    <property type="match status" value="1"/>
</dbReference>
<reference evidence="3 5" key="2">
    <citation type="submission" date="2018-06" db="EMBL/GenBank/DDBJ databases">
        <authorList>
            <consortium name="Pathogen Informatics"/>
            <person name="Doyle S."/>
        </authorList>
    </citation>
    <scope>NUCLEOTIDE SEQUENCE [LARGE SCALE GENOMIC DNA]</scope>
    <source>
        <strain evidence="3 5">NCTC12437</strain>
    </source>
</reference>
<dbReference type="Proteomes" id="UP000054735">
    <property type="component" value="Unassembled WGS sequence"/>
</dbReference>
<evidence type="ECO:0000259" key="1">
    <source>
        <dbReference type="PROSITE" id="PS51724"/>
    </source>
</evidence>
<dbReference type="Pfam" id="PF05036">
    <property type="entry name" value="SPOR"/>
    <property type="match status" value="1"/>
</dbReference>
<dbReference type="InterPro" id="IPR027417">
    <property type="entry name" value="P-loop_NTPase"/>
</dbReference>
<dbReference type="STRING" id="28083.Lbir_0194"/>
<proteinExistence type="predicted"/>
<dbReference type="Proteomes" id="UP000255066">
    <property type="component" value="Unassembled WGS sequence"/>
</dbReference>
<sequence length="511" mass="56066">MLNDSIEKGPGESTMETPPFKPAAWLNKIDFINHLVLLNNVLITVLAEKGGGKSTFARILNSSLDSSIRTGIVNADAPFSAQQVLSQLYQTFHLRIDAEQSLQNFVQQVNERKVHVLVIIDNAQLLPDLFIKEALLEIKKQGSAGFFHLCLVSDYSLAASLNSLDKDLFDNLIHSIELGGLSESETKTYLLKFLPSPRRLDKTMTDKRLAQFYQLTGGYIGRINNQMQDFFNPDTLKGSRPRRSGAKAYGLLGAALVGLGYAYVSTQNQPLPVVQAQITPEAQPEFNGVVSLMELPLPAAFLSVPKEKLVSSLPNLASNSIKLLRSHIEPALVTEIPELTVAASSQELQPPPMRRVIEFNTDEEDQLGNLVVMDKVVVIPKTVKKDNLPVASTVKAVIATNKTKALPAPAAAVKPAIQSAKAAKTTNPAQFTIQILASRNADDLRRYVSKHIEAKNGRIYRTLREGSEWFVLTLGNFSDLAKAQTAIKTLPNELAQRKPWVRSTGNLQAVG</sequence>